<feature type="compositionally biased region" description="Basic residues" evidence="1">
    <location>
        <begin position="1"/>
        <end position="18"/>
    </location>
</feature>
<feature type="domain" description="DUF6321" evidence="2">
    <location>
        <begin position="18"/>
        <end position="89"/>
    </location>
</feature>
<evidence type="ECO:0000259" key="2">
    <source>
        <dbReference type="Pfam" id="PF19846"/>
    </source>
</evidence>
<dbReference type="EMBL" id="RAWE01000131">
    <property type="protein sequence ID" value="RKG98835.1"/>
    <property type="molecule type" value="Genomic_DNA"/>
</dbReference>
<evidence type="ECO:0000256" key="1">
    <source>
        <dbReference type="SAM" id="MobiDB-lite"/>
    </source>
</evidence>
<dbReference type="AlphaFoldDB" id="A0A3A8JUI9"/>
<accession>A0A3A8JUI9</accession>
<keyword evidence="4" id="KW-1185">Reference proteome</keyword>
<name>A0A3A8JUI9_9BACT</name>
<gene>
    <name evidence="3" type="ORF">D7X32_28390</name>
</gene>
<protein>
    <recommendedName>
        <fullName evidence="2">DUF6321 domain-containing protein</fullName>
    </recommendedName>
</protein>
<evidence type="ECO:0000313" key="3">
    <source>
        <dbReference type="EMBL" id="RKG98835.1"/>
    </source>
</evidence>
<feature type="compositionally biased region" description="Basic residues" evidence="1">
    <location>
        <begin position="123"/>
        <end position="134"/>
    </location>
</feature>
<feature type="compositionally biased region" description="Basic residues" evidence="1">
    <location>
        <begin position="155"/>
        <end position="164"/>
    </location>
</feature>
<feature type="region of interest" description="Disordered" evidence="1">
    <location>
        <begin position="1"/>
        <end position="53"/>
    </location>
</feature>
<evidence type="ECO:0000313" key="4">
    <source>
        <dbReference type="Proteomes" id="UP000268313"/>
    </source>
</evidence>
<dbReference type="Proteomes" id="UP000268313">
    <property type="component" value="Unassembled WGS sequence"/>
</dbReference>
<dbReference type="RefSeq" id="WP_120605693.1">
    <property type="nucleotide sequence ID" value="NZ_RAWE01000131.1"/>
</dbReference>
<feature type="region of interest" description="Disordered" evidence="1">
    <location>
        <begin position="117"/>
        <end position="164"/>
    </location>
</feature>
<dbReference type="OrthoDB" id="123209at2"/>
<dbReference type="Pfam" id="PF19846">
    <property type="entry name" value="DUF6321"/>
    <property type="match status" value="1"/>
</dbReference>
<proteinExistence type="predicted"/>
<organism evidence="3 4">
    <name type="scientific">Corallococcus carmarthensis</name>
    <dbReference type="NCBI Taxonomy" id="2316728"/>
    <lineage>
        <taxon>Bacteria</taxon>
        <taxon>Pseudomonadati</taxon>
        <taxon>Myxococcota</taxon>
        <taxon>Myxococcia</taxon>
        <taxon>Myxococcales</taxon>
        <taxon>Cystobacterineae</taxon>
        <taxon>Myxococcaceae</taxon>
        <taxon>Corallococcus</taxon>
    </lineage>
</organism>
<comment type="caution">
    <text evidence="3">The sequence shown here is derived from an EMBL/GenBank/DDBJ whole genome shotgun (WGS) entry which is preliminary data.</text>
</comment>
<dbReference type="InterPro" id="IPR046284">
    <property type="entry name" value="DUF6321"/>
</dbReference>
<reference evidence="4" key="1">
    <citation type="submission" date="2018-09" db="EMBL/GenBank/DDBJ databases">
        <authorList>
            <person name="Livingstone P.G."/>
            <person name="Whitworth D.E."/>
        </authorList>
    </citation>
    <scope>NUCLEOTIDE SEQUENCE [LARGE SCALE GENOMIC DNA]</scope>
    <source>
        <strain evidence="4">CA043D</strain>
    </source>
</reference>
<sequence>MPTRSPTRKSVTRTRRLKDPKGGLTAAGREWFHEKEGANLKPGVKGKADTPEKLRRKGSFLRRHFAHPRGPMVDAKGQPTRLALSARAWGEPVPKDAAGAKRLATQGTKLLERYHATQERAKPAAKRAGAKKTRTAVAARRATAKKRAPSTARKTAARKRTKKT</sequence>